<dbReference type="RefSeq" id="WP_318703074.1">
    <property type="nucleotide sequence ID" value="NZ_CALWMU010000022.1"/>
</dbReference>
<reference evidence="1" key="1">
    <citation type="journal article" date="2021" name="PeerJ">
        <title>Extensive microbial diversity within the chicken gut microbiome revealed by metagenomics and culture.</title>
        <authorList>
            <person name="Gilroy R."/>
            <person name="Ravi A."/>
            <person name="Getino M."/>
            <person name="Pursley I."/>
            <person name="Horton D.L."/>
            <person name="Alikhan N.F."/>
            <person name="Baker D."/>
            <person name="Gharbi K."/>
            <person name="Hall N."/>
            <person name="Watson M."/>
            <person name="Adriaenssens E.M."/>
            <person name="Foster-Nyarko E."/>
            <person name="Jarju S."/>
            <person name="Secka A."/>
            <person name="Antonio M."/>
            <person name="Oren A."/>
            <person name="Chaudhuri R.R."/>
            <person name="La Ragione R."/>
            <person name="Hildebrand F."/>
            <person name="Pallen M.J."/>
        </authorList>
    </citation>
    <scope>NUCLEOTIDE SEQUENCE</scope>
    <source>
        <strain evidence="1">CHK195-6426</strain>
    </source>
</reference>
<organism evidence="1 2">
    <name type="scientific">Candidatus Acetatifactor stercoripullorum</name>
    <dbReference type="NCBI Taxonomy" id="2838414"/>
    <lineage>
        <taxon>Bacteria</taxon>
        <taxon>Bacillati</taxon>
        <taxon>Bacillota</taxon>
        <taxon>Clostridia</taxon>
        <taxon>Lachnospirales</taxon>
        <taxon>Lachnospiraceae</taxon>
        <taxon>Acetatifactor</taxon>
    </lineage>
</organism>
<reference evidence="1" key="2">
    <citation type="submission" date="2021-04" db="EMBL/GenBank/DDBJ databases">
        <authorList>
            <person name="Gilroy R."/>
        </authorList>
    </citation>
    <scope>NUCLEOTIDE SEQUENCE</scope>
    <source>
        <strain evidence="1">CHK195-6426</strain>
    </source>
</reference>
<dbReference type="Proteomes" id="UP000824265">
    <property type="component" value="Unassembled WGS sequence"/>
</dbReference>
<proteinExistence type="predicted"/>
<dbReference type="Gene3D" id="3.20.20.80">
    <property type="entry name" value="Glycosidases"/>
    <property type="match status" value="1"/>
</dbReference>
<sequence>MPKRCFSKLSGEEKQRFARLYFDKELGIGYSFGRIHMNSCDFSLGNYACCQEESPQLDEGQWGNEPRGSLTA</sequence>
<evidence type="ECO:0000313" key="2">
    <source>
        <dbReference type="Proteomes" id="UP000824265"/>
    </source>
</evidence>
<protein>
    <submittedName>
        <fullName evidence="1">Uncharacterized protein</fullName>
    </submittedName>
</protein>
<evidence type="ECO:0000313" key="1">
    <source>
        <dbReference type="EMBL" id="HIW82225.1"/>
    </source>
</evidence>
<dbReference type="EMBL" id="DXGH01000066">
    <property type="protein sequence ID" value="HIW82225.1"/>
    <property type="molecule type" value="Genomic_DNA"/>
</dbReference>
<accession>A0A9D1R784</accession>
<gene>
    <name evidence="1" type="ORF">H9742_12040</name>
</gene>
<comment type="caution">
    <text evidence="1">The sequence shown here is derived from an EMBL/GenBank/DDBJ whole genome shotgun (WGS) entry which is preliminary data.</text>
</comment>
<dbReference type="AlphaFoldDB" id="A0A9D1R784"/>
<name>A0A9D1R784_9FIRM</name>